<protein>
    <submittedName>
        <fullName evidence="1">Uncharacterized protein</fullName>
    </submittedName>
</protein>
<name>A0ABT3ZXC4_9BACT</name>
<reference evidence="1 2" key="1">
    <citation type="submission" date="2022-11" db="EMBL/GenBank/DDBJ databases">
        <title>Minimal conservation of predation-associated metabolite biosynthetic gene clusters underscores biosynthetic potential of Myxococcota including descriptions for ten novel species: Archangium lansinium sp. nov., Myxococcus landrumus sp. nov., Nannocystis bai.</title>
        <authorList>
            <person name="Ahearne A."/>
            <person name="Stevens C."/>
            <person name="Phillips K."/>
        </authorList>
    </citation>
    <scope>NUCLEOTIDE SEQUENCE [LARGE SCALE GENOMIC DNA]</scope>
    <source>
        <strain evidence="1 2">MIWBW</strain>
    </source>
</reference>
<keyword evidence="2" id="KW-1185">Reference proteome</keyword>
<accession>A0ABT3ZXC4</accession>
<dbReference type="SUPFAM" id="SSF56003">
    <property type="entry name" value="Molybdenum cofactor-binding domain"/>
    <property type="match status" value="1"/>
</dbReference>
<organism evidence="1 2">
    <name type="scientific">Archangium lansingense</name>
    <dbReference type="NCBI Taxonomy" id="2995310"/>
    <lineage>
        <taxon>Bacteria</taxon>
        <taxon>Pseudomonadati</taxon>
        <taxon>Myxococcota</taxon>
        <taxon>Myxococcia</taxon>
        <taxon>Myxococcales</taxon>
        <taxon>Cystobacterineae</taxon>
        <taxon>Archangiaceae</taxon>
        <taxon>Archangium</taxon>
    </lineage>
</organism>
<evidence type="ECO:0000313" key="1">
    <source>
        <dbReference type="EMBL" id="MCY1073372.1"/>
    </source>
</evidence>
<dbReference type="InterPro" id="IPR037165">
    <property type="entry name" value="AldOxase/xan_DH_Mopterin-bd_sf"/>
</dbReference>
<dbReference type="Gene3D" id="3.30.365.10">
    <property type="entry name" value="Aldehyde oxidase/xanthine dehydrogenase, molybdopterin binding domain"/>
    <property type="match status" value="1"/>
</dbReference>
<gene>
    <name evidence="1" type="ORF">OV287_02655</name>
</gene>
<dbReference type="EMBL" id="JAPNKA010000001">
    <property type="protein sequence ID" value="MCY1073372.1"/>
    <property type="molecule type" value="Genomic_DNA"/>
</dbReference>
<evidence type="ECO:0000313" key="2">
    <source>
        <dbReference type="Proteomes" id="UP001207654"/>
    </source>
</evidence>
<dbReference type="Proteomes" id="UP001207654">
    <property type="component" value="Unassembled WGS sequence"/>
</dbReference>
<sequence>MDELAHAARADPVEFRLRQLQDARARAVIQRERVRASGSGPPSRDETRG</sequence>
<proteinExistence type="predicted"/>
<comment type="caution">
    <text evidence="1">The sequence shown here is derived from an EMBL/GenBank/DDBJ whole genome shotgun (WGS) entry which is preliminary data.</text>
</comment>